<evidence type="ECO:0000313" key="4">
    <source>
        <dbReference type="EMBL" id="CAF3976143.1"/>
    </source>
</evidence>
<feature type="coiled-coil region" evidence="1">
    <location>
        <begin position="107"/>
        <end position="137"/>
    </location>
</feature>
<evidence type="ECO:0000256" key="1">
    <source>
        <dbReference type="SAM" id="Coils"/>
    </source>
</evidence>
<feature type="non-terminal residue" evidence="3">
    <location>
        <position position="1"/>
    </location>
</feature>
<feature type="coiled-coil region" evidence="1">
    <location>
        <begin position="217"/>
        <end position="314"/>
    </location>
</feature>
<accession>A0A8S2EJI9</accession>
<evidence type="ECO:0000313" key="3">
    <source>
        <dbReference type="EMBL" id="CAF1164557.1"/>
    </source>
</evidence>
<gene>
    <name evidence="3" type="ORF">OVA965_LOCUS22262</name>
    <name evidence="4" type="ORF">TMI583_LOCUS22973</name>
</gene>
<evidence type="ECO:0000313" key="5">
    <source>
        <dbReference type="Proteomes" id="UP000677228"/>
    </source>
</evidence>
<sequence>AFDDEANSQVIRCYLDGPLKRTSSNAYINYFNYPEENSDLSELYAAIKDHITVPLYCLIASPRESTVLKRFLWLYDLIGPRYKNLKSITRKMATPKSSVTTAQNDDIPSLKAKITELERQNAEYKTKLDELRRAKATTMVKVEKEYVNASVPSLNRPEKPKHCEKCDDYERMLESERKSNQQLKKLIEQQQLKDLNKEKQQPSTQPSGPCKTCADLRQLLDIEKQNTEQLNDMLKKEKLATEEERNAKDLLDRTLDNMNQEFNEAKNFAEALKIENRDFKNAFEKMRIEHQEKMADLCNREEEAKKQVATWEQMYREWMATMERRVNNLQVTNEELQSWLQEENPDTSSKTAGHGPPADRR</sequence>
<dbReference type="Proteomes" id="UP000677228">
    <property type="component" value="Unassembled WGS sequence"/>
</dbReference>
<comment type="caution">
    <text evidence="3">The sequence shown here is derived from an EMBL/GenBank/DDBJ whole genome shotgun (WGS) entry which is preliminary data.</text>
</comment>
<dbReference type="EMBL" id="CAJOBA010034011">
    <property type="protein sequence ID" value="CAF3976143.1"/>
    <property type="molecule type" value="Genomic_DNA"/>
</dbReference>
<dbReference type="Proteomes" id="UP000682733">
    <property type="component" value="Unassembled WGS sequence"/>
</dbReference>
<dbReference type="EMBL" id="CAJNOK010012488">
    <property type="protein sequence ID" value="CAF1164557.1"/>
    <property type="molecule type" value="Genomic_DNA"/>
</dbReference>
<keyword evidence="1" id="KW-0175">Coiled coil</keyword>
<dbReference type="AlphaFoldDB" id="A0A8S2EJI9"/>
<reference evidence="3" key="1">
    <citation type="submission" date="2021-02" db="EMBL/GenBank/DDBJ databases">
        <authorList>
            <person name="Nowell W R."/>
        </authorList>
    </citation>
    <scope>NUCLEOTIDE SEQUENCE</scope>
</reference>
<feature type="compositionally biased region" description="Polar residues" evidence="2">
    <location>
        <begin position="336"/>
        <end position="351"/>
    </location>
</feature>
<evidence type="ECO:0000256" key="2">
    <source>
        <dbReference type="SAM" id="MobiDB-lite"/>
    </source>
</evidence>
<protein>
    <submittedName>
        <fullName evidence="3">Uncharacterized protein</fullName>
    </submittedName>
</protein>
<organism evidence="3 5">
    <name type="scientific">Didymodactylos carnosus</name>
    <dbReference type="NCBI Taxonomy" id="1234261"/>
    <lineage>
        <taxon>Eukaryota</taxon>
        <taxon>Metazoa</taxon>
        <taxon>Spiralia</taxon>
        <taxon>Gnathifera</taxon>
        <taxon>Rotifera</taxon>
        <taxon>Eurotatoria</taxon>
        <taxon>Bdelloidea</taxon>
        <taxon>Philodinida</taxon>
        <taxon>Philodinidae</taxon>
        <taxon>Didymodactylos</taxon>
    </lineage>
</organism>
<feature type="coiled-coil region" evidence="1">
    <location>
        <begin position="166"/>
        <end position="193"/>
    </location>
</feature>
<proteinExistence type="predicted"/>
<feature type="region of interest" description="Disordered" evidence="2">
    <location>
        <begin position="336"/>
        <end position="361"/>
    </location>
</feature>
<name>A0A8S2EJI9_9BILA</name>